<dbReference type="EMBL" id="AE017261">
    <property type="protein sequence ID" value="AAT43335.1"/>
    <property type="molecule type" value="Genomic_DNA"/>
</dbReference>
<reference evidence="2 3" key="1">
    <citation type="journal article" date="2004" name="Proc. Natl. Acad. Sci. U.S.A.">
        <title>Genome sequence of Picrophilus torridus and its implications for life around pH 0.</title>
        <authorList>
            <person name="Futterer O."/>
            <person name="Angelov A."/>
            <person name="Liesegang H."/>
            <person name="Gottschalk G."/>
            <person name="Schleper C."/>
            <person name="Schepers B."/>
            <person name="Dock C."/>
            <person name="Antranikian G."/>
            <person name="Liebl W."/>
        </authorList>
    </citation>
    <scope>NUCLEOTIDE SEQUENCE [LARGE SCALE GENOMIC DNA]</scope>
    <source>
        <strain evidence="3">ATCC 700027 / DSM 9790 / JCM 10055 / NBRC 100828</strain>
    </source>
</reference>
<dbReference type="HOGENOM" id="CLU_1163832_0_0_2"/>
<protein>
    <submittedName>
        <fullName evidence="2">Hypothetical transmembrane protein</fullName>
    </submittedName>
</protein>
<name>Q6L117_PICTO</name>
<dbReference type="GO" id="GO:0022857">
    <property type="term" value="F:transmembrane transporter activity"/>
    <property type="evidence" value="ECO:0007669"/>
    <property type="project" value="InterPro"/>
</dbReference>
<dbReference type="eggNOG" id="arCOG00135">
    <property type="taxonomic scope" value="Archaea"/>
</dbReference>
<dbReference type="AlphaFoldDB" id="Q6L117"/>
<keyword evidence="1" id="KW-0472">Membrane</keyword>
<evidence type="ECO:0000313" key="3">
    <source>
        <dbReference type="Proteomes" id="UP000000438"/>
    </source>
</evidence>
<feature type="transmembrane region" description="Helical" evidence="1">
    <location>
        <begin position="141"/>
        <end position="163"/>
    </location>
</feature>
<dbReference type="PaxDb" id="263820-PTO0750"/>
<evidence type="ECO:0000313" key="2">
    <source>
        <dbReference type="EMBL" id="AAT43335.1"/>
    </source>
</evidence>
<dbReference type="InterPro" id="IPR011701">
    <property type="entry name" value="MFS"/>
</dbReference>
<feature type="transmembrane region" description="Helical" evidence="1">
    <location>
        <begin position="52"/>
        <end position="81"/>
    </location>
</feature>
<organism evidence="2 3">
    <name type="scientific">Picrophilus torridus (strain ATCC 700027 / DSM 9790 / JCM 10055 / NBRC 100828 / KAW 2/3)</name>
    <dbReference type="NCBI Taxonomy" id="1122961"/>
    <lineage>
        <taxon>Archaea</taxon>
        <taxon>Methanobacteriati</taxon>
        <taxon>Thermoplasmatota</taxon>
        <taxon>Thermoplasmata</taxon>
        <taxon>Thermoplasmatales</taxon>
        <taxon>Picrophilaceae</taxon>
        <taxon>Picrophilus</taxon>
    </lineage>
</organism>
<dbReference type="KEGG" id="pto:PTO0750"/>
<accession>Q6L117</accession>
<dbReference type="InParanoid" id="Q6L117"/>
<feature type="transmembrane region" description="Helical" evidence="1">
    <location>
        <begin position="101"/>
        <end position="121"/>
    </location>
</feature>
<keyword evidence="1" id="KW-1133">Transmembrane helix</keyword>
<dbReference type="Pfam" id="PF07690">
    <property type="entry name" value="MFS_1"/>
    <property type="match status" value="1"/>
</dbReference>
<keyword evidence="1 2" id="KW-0812">Transmembrane</keyword>
<gene>
    <name evidence="2" type="ordered locus">PTO0750</name>
</gene>
<feature type="transmembrane region" description="Helical" evidence="1">
    <location>
        <begin position="175"/>
        <end position="208"/>
    </location>
</feature>
<dbReference type="Proteomes" id="UP000000438">
    <property type="component" value="Chromosome"/>
</dbReference>
<dbReference type="InterPro" id="IPR036259">
    <property type="entry name" value="MFS_trans_sf"/>
</dbReference>
<dbReference type="Gene3D" id="1.20.1250.20">
    <property type="entry name" value="MFS general substrate transporter like domains"/>
    <property type="match status" value="1"/>
</dbReference>
<sequence>MYIVSFLSQAITAISVDSFRAITKDILDKNEMSKGISISQTGRGLSYILGDLLAGAFLIFFQRTFFVFFIIMAILSIIMLYNTLKDVKPAPKHKKTKYQDAFPYILAVLPVMVLSFILAGSSSALDVYSAYIISTYLKSGILWYTLFIVAFPFGSIIAGFYIASHRKNISRFFVLLMLPFAFLLLFISAYAFEIVIAAVLLGIISAFINIKITSYITINTPGGNDWQGECTLLYNDSI</sequence>
<evidence type="ECO:0000256" key="1">
    <source>
        <dbReference type="SAM" id="Phobius"/>
    </source>
</evidence>
<dbReference type="SUPFAM" id="SSF103473">
    <property type="entry name" value="MFS general substrate transporter"/>
    <property type="match status" value="1"/>
</dbReference>
<proteinExistence type="predicted"/>